<evidence type="ECO:0000313" key="3">
    <source>
        <dbReference type="EMBL" id="TCJ19132.1"/>
    </source>
</evidence>
<dbReference type="EMBL" id="SJZI01000002">
    <property type="protein sequence ID" value="TCJ19132.1"/>
    <property type="molecule type" value="Genomic_DNA"/>
</dbReference>
<comment type="caution">
    <text evidence="3">The sequence shown here is derived from an EMBL/GenBank/DDBJ whole genome shotgun (WGS) entry which is preliminary data.</text>
</comment>
<protein>
    <recommendedName>
        <fullName evidence="5">Energy transducer TonB</fullName>
    </recommendedName>
</protein>
<evidence type="ECO:0000256" key="1">
    <source>
        <dbReference type="SAM" id="MobiDB-lite"/>
    </source>
</evidence>
<dbReference type="OrthoDB" id="676306at2"/>
<organism evidence="3 4">
    <name type="scientific">Flaviaesturariibacter flavus</name>
    <dbReference type="NCBI Taxonomy" id="2502780"/>
    <lineage>
        <taxon>Bacteria</taxon>
        <taxon>Pseudomonadati</taxon>
        <taxon>Bacteroidota</taxon>
        <taxon>Chitinophagia</taxon>
        <taxon>Chitinophagales</taxon>
        <taxon>Chitinophagaceae</taxon>
        <taxon>Flaviaestuariibacter</taxon>
    </lineage>
</organism>
<gene>
    <name evidence="3" type="ORF">EPD60_01585</name>
</gene>
<keyword evidence="4" id="KW-1185">Reference proteome</keyword>
<keyword evidence="2" id="KW-0812">Transmembrane</keyword>
<accession>A0A4V2NWY5</accession>
<reference evidence="3 4" key="1">
    <citation type="submission" date="2019-03" db="EMBL/GenBank/DDBJ databases">
        <authorList>
            <person name="Kim M.K.M."/>
        </authorList>
    </citation>
    <scope>NUCLEOTIDE SEQUENCE [LARGE SCALE GENOMIC DNA]</scope>
    <source>
        <strain evidence="3 4">17J68-12</strain>
    </source>
</reference>
<feature type="compositionally biased region" description="Pro residues" evidence="1">
    <location>
        <begin position="135"/>
        <end position="146"/>
    </location>
</feature>
<feature type="region of interest" description="Disordered" evidence="1">
    <location>
        <begin position="59"/>
        <end position="198"/>
    </location>
</feature>
<proteinExistence type="predicted"/>
<feature type="compositionally biased region" description="Low complexity" evidence="1">
    <location>
        <begin position="76"/>
        <end position="90"/>
    </location>
</feature>
<feature type="transmembrane region" description="Helical" evidence="2">
    <location>
        <begin position="20"/>
        <end position="41"/>
    </location>
</feature>
<keyword evidence="2" id="KW-0472">Membrane</keyword>
<name>A0A4V2NWY5_9BACT</name>
<dbReference type="Proteomes" id="UP000295334">
    <property type="component" value="Unassembled WGS sequence"/>
</dbReference>
<dbReference type="RefSeq" id="WP_131446155.1">
    <property type="nucleotide sequence ID" value="NZ_SJZI01000002.1"/>
</dbReference>
<feature type="compositionally biased region" description="Gly residues" evidence="1">
    <location>
        <begin position="176"/>
        <end position="190"/>
    </location>
</feature>
<evidence type="ECO:0000313" key="4">
    <source>
        <dbReference type="Proteomes" id="UP000295334"/>
    </source>
</evidence>
<keyword evidence="2" id="KW-1133">Transmembrane helix</keyword>
<evidence type="ECO:0008006" key="5">
    <source>
        <dbReference type="Google" id="ProtNLM"/>
    </source>
</evidence>
<evidence type="ECO:0000256" key="2">
    <source>
        <dbReference type="SAM" id="Phobius"/>
    </source>
</evidence>
<feature type="compositionally biased region" description="Gly residues" evidence="1">
    <location>
        <begin position="154"/>
        <end position="164"/>
    </location>
</feature>
<sequence>MQNAFAMNLQLDQQRKRNALLLTLGVGGGLLLLFILLRWPIPTISQPVAEEYIEVNLGNGDQGSGTDQPQLPGDPSPAAAASYTPPQAVASNSDAKLVETDDNAPSDAPVIKNPVAARPNATKINDDNAVKPTPAIKPTPAPPAPRPKAVMGQIAGGTGTGGNGADTYKPGSNEGIAGGNGDQGRPGGDPNGKAYTGTPRRLGAQVISMPTQTMQDDFRESGKVVLDVTVSAAGQLVSAVYNPRGSTLPRSSRQAQIALQRARELRFPKIDGGFRQDIQFSFTVGN</sequence>
<dbReference type="AlphaFoldDB" id="A0A4V2NWY5"/>